<keyword evidence="1" id="KW-0560">Oxidoreductase</keyword>
<dbReference type="Pfam" id="PF01266">
    <property type="entry name" value="DAO"/>
    <property type="match status" value="1"/>
</dbReference>
<evidence type="ECO:0000313" key="6">
    <source>
        <dbReference type="Proteomes" id="UP000199118"/>
    </source>
</evidence>
<feature type="compositionally biased region" description="Basic and acidic residues" evidence="2">
    <location>
        <begin position="15"/>
        <end position="25"/>
    </location>
</feature>
<dbReference type="Gene3D" id="3.30.9.10">
    <property type="entry name" value="D-Amino Acid Oxidase, subunit A, domain 2"/>
    <property type="match status" value="1"/>
</dbReference>
<keyword evidence="3" id="KW-0812">Transmembrane</keyword>
<keyword evidence="3" id="KW-1133">Transmembrane helix</keyword>
<organism evidence="5 6">
    <name type="scientific">Albimonas donghaensis</name>
    <dbReference type="NCBI Taxonomy" id="356660"/>
    <lineage>
        <taxon>Bacteria</taxon>
        <taxon>Pseudomonadati</taxon>
        <taxon>Pseudomonadota</taxon>
        <taxon>Alphaproteobacteria</taxon>
        <taxon>Rhodobacterales</taxon>
        <taxon>Paracoccaceae</taxon>
        <taxon>Albimonas</taxon>
    </lineage>
</organism>
<dbReference type="PANTHER" id="PTHR13847:SF289">
    <property type="entry name" value="GLYCINE OXIDASE"/>
    <property type="match status" value="1"/>
</dbReference>
<evidence type="ECO:0000256" key="3">
    <source>
        <dbReference type="SAM" id="Phobius"/>
    </source>
</evidence>
<keyword evidence="6" id="KW-1185">Reference proteome</keyword>
<dbReference type="STRING" id="356660.SAMN05444336_104234"/>
<evidence type="ECO:0000313" key="5">
    <source>
        <dbReference type="EMBL" id="SDX30393.1"/>
    </source>
</evidence>
<dbReference type="PANTHER" id="PTHR13847">
    <property type="entry name" value="SARCOSINE DEHYDROGENASE-RELATED"/>
    <property type="match status" value="1"/>
</dbReference>
<dbReference type="Gene3D" id="3.50.50.60">
    <property type="entry name" value="FAD/NAD(P)-binding domain"/>
    <property type="match status" value="2"/>
</dbReference>
<reference evidence="5 6" key="1">
    <citation type="submission" date="2016-10" db="EMBL/GenBank/DDBJ databases">
        <authorList>
            <person name="de Groot N.N."/>
        </authorList>
    </citation>
    <scope>NUCLEOTIDE SEQUENCE [LARGE SCALE GENOMIC DNA]</scope>
    <source>
        <strain evidence="5 6">DSM 17890</strain>
    </source>
</reference>
<proteinExistence type="predicted"/>
<evidence type="ECO:0000256" key="1">
    <source>
        <dbReference type="ARBA" id="ARBA00023002"/>
    </source>
</evidence>
<dbReference type="AlphaFoldDB" id="A0A1H3AL96"/>
<dbReference type="GO" id="GO:0016491">
    <property type="term" value="F:oxidoreductase activity"/>
    <property type="evidence" value="ECO:0007669"/>
    <property type="project" value="UniProtKB-KW"/>
</dbReference>
<dbReference type="Proteomes" id="UP000199118">
    <property type="component" value="Unassembled WGS sequence"/>
</dbReference>
<gene>
    <name evidence="5" type="ORF">SAMN05444336_104234</name>
</gene>
<evidence type="ECO:0000259" key="4">
    <source>
        <dbReference type="Pfam" id="PF01266"/>
    </source>
</evidence>
<dbReference type="SUPFAM" id="SSF54373">
    <property type="entry name" value="FAD-linked reductases, C-terminal domain"/>
    <property type="match status" value="1"/>
</dbReference>
<sequence>MDRARDRAMDDDDETPRRPDPDAGRRAIVVGGGIAGVSAATWLLRFGWRVTLIDRAAPGDPAAASYGNAGILARAGIVPVAQPGLLAKAPGMLLDPDGPLFLRWSHLPRLAPFLVRFLRHGREDEVRRIAAALARLLTDAVDQHRALAEGAPDAAALIRTGDYGFLYRDRAAYEADAFGHALRRAHGMTPALAEGAALRDRDPALAPEWGFAAIYPDHGWIHDPGTYVAALAARFVAEGGTLRRGEVAALDGEGRVALVGGAKMRADRVVLAAGVHSRPLIRGLGRDVPMESERGYHLHLRSASNARPAHPWMATALKVAATPMAGGVRLGGVVEFGGTEAGPTAGPPALLRRAAARLWPGMAWEGEADWLGHRPSTADSLPVIGPVPGAERVVAAFGGQHVGLTAGPRIGRMAAEMAAGRRAPDPDVSPARF</sequence>
<protein>
    <submittedName>
        <fullName evidence="5">D-amino-acid dehydrogenase</fullName>
    </submittedName>
</protein>
<dbReference type="InterPro" id="IPR006076">
    <property type="entry name" value="FAD-dep_OxRdtase"/>
</dbReference>
<feature type="domain" description="FAD dependent oxidoreductase" evidence="4">
    <location>
        <begin position="27"/>
        <end position="417"/>
    </location>
</feature>
<dbReference type="SUPFAM" id="SSF51905">
    <property type="entry name" value="FAD/NAD(P)-binding domain"/>
    <property type="match status" value="1"/>
</dbReference>
<feature type="region of interest" description="Disordered" evidence="2">
    <location>
        <begin position="1"/>
        <end position="25"/>
    </location>
</feature>
<keyword evidence="3" id="KW-0472">Membrane</keyword>
<name>A0A1H3AL96_9RHOB</name>
<dbReference type="InterPro" id="IPR036188">
    <property type="entry name" value="FAD/NAD-bd_sf"/>
</dbReference>
<feature type="transmembrane region" description="Helical" evidence="3">
    <location>
        <begin position="27"/>
        <end position="48"/>
    </location>
</feature>
<accession>A0A1H3AL96</accession>
<dbReference type="EMBL" id="FNMZ01000004">
    <property type="protein sequence ID" value="SDX30393.1"/>
    <property type="molecule type" value="Genomic_DNA"/>
</dbReference>
<dbReference type="GO" id="GO:0005737">
    <property type="term" value="C:cytoplasm"/>
    <property type="evidence" value="ECO:0007669"/>
    <property type="project" value="TreeGrafter"/>
</dbReference>
<evidence type="ECO:0000256" key="2">
    <source>
        <dbReference type="SAM" id="MobiDB-lite"/>
    </source>
</evidence>